<gene>
    <name evidence="2" type="ORF">OPHB3_2474</name>
</gene>
<sequence>MCDILIYNIAVLIGVFLFLTIKQFIFNDTVQWLGNIGTSIFAMLLYIYINWFQKKNEK</sequence>
<organism evidence="2 3">
    <name type="scientific">Oceanobacillus picturae</name>
    <dbReference type="NCBI Taxonomy" id="171693"/>
    <lineage>
        <taxon>Bacteria</taxon>
        <taxon>Bacillati</taxon>
        <taxon>Bacillota</taxon>
        <taxon>Bacilli</taxon>
        <taxon>Bacillales</taxon>
        <taxon>Bacillaceae</taxon>
        <taxon>Oceanobacillus</taxon>
    </lineage>
</organism>
<feature type="transmembrane region" description="Helical" evidence="1">
    <location>
        <begin position="5"/>
        <end position="26"/>
    </location>
</feature>
<feature type="transmembrane region" description="Helical" evidence="1">
    <location>
        <begin position="32"/>
        <end position="52"/>
    </location>
</feature>
<protein>
    <submittedName>
        <fullName evidence="2">Membrane transport family protein</fullName>
    </submittedName>
</protein>
<evidence type="ECO:0000313" key="3">
    <source>
        <dbReference type="Proteomes" id="UP000052946"/>
    </source>
</evidence>
<dbReference type="EMBL" id="BBXV01000029">
    <property type="protein sequence ID" value="GAQ18533.1"/>
    <property type="molecule type" value="Genomic_DNA"/>
</dbReference>
<reference evidence="2 3" key="2">
    <citation type="journal article" date="2016" name="Genome Announc.">
        <title>Draft Genome Sequence of Oceanobacillus picturae Heshi-B3, Isolated from Fermented Rice Bran in a Traditional Japanese Seafood Dish.</title>
        <authorList>
            <person name="Akuzawa S."/>
            <person name="Nagaoka J."/>
            <person name="Kanekatsu M."/>
            <person name="Kanesaki Y."/>
            <person name="Suzuki T."/>
        </authorList>
    </citation>
    <scope>NUCLEOTIDE SEQUENCE [LARGE SCALE GENOMIC DNA]</scope>
    <source>
        <strain evidence="2 3">Heshi-B3</strain>
    </source>
</reference>
<proteinExistence type="predicted"/>
<keyword evidence="1" id="KW-0472">Membrane</keyword>
<keyword evidence="1" id="KW-1133">Transmembrane helix</keyword>
<comment type="caution">
    <text evidence="2">The sequence shown here is derived from an EMBL/GenBank/DDBJ whole genome shotgun (WGS) entry which is preliminary data.</text>
</comment>
<evidence type="ECO:0000256" key="1">
    <source>
        <dbReference type="SAM" id="Phobius"/>
    </source>
</evidence>
<dbReference type="Proteomes" id="UP000052946">
    <property type="component" value="Unassembled WGS sequence"/>
</dbReference>
<reference evidence="3" key="1">
    <citation type="submission" date="2015-07" db="EMBL/GenBank/DDBJ databases">
        <title>Draft Genome Sequence of Oceanobacillus picturae Heshi-B3 that Was Isolated from Fermented Rice Bran with Aging Salted Mackerel, Which Was Named Heshiko as Traditional Fermented Seafood in Japan.</title>
        <authorList>
            <person name="Akuzawa S."/>
            <person name="Nakagawa J."/>
            <person name="Kanekatsu T."/>
            <person name="Kanesaki Y."/>
            <person name="Suzuki T."/>
        </authorList>
    </citation>
    <scope>NUCLEOTIDE SEQUENCE [LARGE SCALE GENOMIC DNA]</scope>
    <source>
        <strain evidence="3">Heshi-B3</strain>
    </source>
</reference>
<name>A0A0U9H741_9BACI</name>
<keyword evidence="1" id="KW-0812">Transmembrane</keyword>
<evidence type="ECO:0000313" key="2">
    <source>
        <dbReference type="EMBL" id="GAQ18533.1"/>
    </source>
</evidence>
<dbReference type="AlphaFoldDB" id="A0A0U9H741"/>
<accession>A0A0U9H741</accession>